<dbReference type="CDD" id="cd08901">
    <property type="entry name" value="SRPBCC_CalC_Aha1-like_8"/>
    <property type="match status" value="1"/>
</dbReference>
<evidence type="ECO:0000259" key="2">
    <source>
        <dbReference type="Pfam" id="PF08327"/>
    </source>
</evidence>
<dbReference type="AlphaFoldDB" id="A0A3D9SXU2"/>
<reference evidence="3 4" key="1">
    <citation type="submission" date="2018-08" db="EMBL/GenBank/DDBJ databases">
        <title>Sequencing the genomes of 1000 actinobacteria strains.</title>
        <authorList>
            <person name="Klenk H.-P."/>
        </authorList>
    </citation>
    <scope>NUCLEOTIDE SEQUENCE [LARGE SCALE GENOMIC DNA]</scope>
    <source>
        <strain evidence="3 4">DSM 43927</strain>
    </source>
</reference>
<gene>
    <name evidence="3" type="ORF">DFJ69_6237</name>
</gene>
<dbReference type="Proteomes" id="UP000256661">
    <property type="component" value="Unassembled WGS sequence"/>
</dbReference>
<dbReference type="PROSITE" id="PS51257">
    <property type="entry name" value="PROKAR_LIPOPROTEIN"/>
    <property type="match status" value="1"/>
</dbReference>
<dbReference type="SUPFAM" id="SSF55961">
    <property type="entry name" value="Bet v1-like"/>
    <property type="match status" value="1"/>
</dbReference>
<proteinExistence type="inferred from homology"/>
<dbReference type="Gene3D" id="3.30.530.20">
    <property type="match status" value="1"/>
</dbReference>
<feature type="domain" description="Activator of Hsp90 ATPase homologue 1/2-like C-terminal" evidence="2">
    <location>
        <begin position="25"/>
        <end position="145"/>
    </location>
</feature>
<keyword evidence="4" id="KW-1185">Reference proteome</keyword>
<comment type="caution">
    <text evidence="3">The sequence shown here is derived from an EMBL/GenBank/DDBJ whole genome shotgun (WGS) entry which is preliminary data.</text>
</comment>
<dbReference type="InterPro" id="IPR023393">
    <property type="entry name" value="START-like_dom_sf"/>
</dbReference>
<name>A0A3D9SXU2_9ACTN</name>
<evidence type="ECO:0000313" key="3">
    <source>
        <dbReference type="EMBL" id="REF00679.1"/>
    </source>
</evidence>
<dbReference type="Pfam" id="PF08327">
    <property type="entry name" value="AHSA1"/>
    <property type="match status" value="1"/>
</dbReference>
<organism evidence="3 4">
    <name type="scientific">Thermomonospora umbrina</name>
    <dbReference type="NCBI Taxonomy" id="111806"/>
    <lineage>
        <taxon>Bacteria</taxon>
        <taxon>Bacillati</taxon>
        <taxon>Actinomycetota</taxon>
        <taxon>Actinomycetes</taxon>
        <taxon>Streptosporangiales</taxon>
        <taxon>Thermomonosporaceae</taxon>
        <taxon>Thermomonospora</taxon>
    </lineage>
</organism>
<comment type="similarity">
    <text evidence="1">Belongs to the AHA1 family.</text>
</comment>
<accession>A0A3D9SXU2</accession>
<evidence type="ECO:0000256" key="1">
    <source>
        <dbReference type="ARBA" id="ARBA00006817"/>
    </source>
</evidence>
<protein>
    <submittedName>
        <fullName evidence="3">Uncharacterized protein YndB with AHSA1/START domain</fullName>
    </submittedName>
</protein>
<sequence length="159" mass="17871">MIISMQKLHLTQAPAAYACMIVRRSAEEVFQAFADPAVTRRFWYSKSSGPMVAGAKLRWEWETYGASVEVRVKEVQEGRLIRFEWGNYEQPTTVELRFTPRTENATFIEITETGFQGSGDDAVHWVNDTVGGFSTALCAIKALLEYGIELNAVPDHHPA</sequence>
<dbReference type="InterPro" id="IPR013538">
    <property type="entry name" value="ASHA1/2-like_C"/>
</dbReference>
<dbReference type="EMBL" id="QTTT01000001">
    <property type="protein sequence ID" value="REF00679.1"/>
    <property type="molecule type" value="Genomic_DNA"/>
</dbReference>
<evidence type="ECO:0000313" key="4">
    <source>
        <dbReference type="Proteomes" id="UP000256661"/>
    </source>
</evidence>